<feature type="domain" description="Ubiquitin-like" evidence="1">
    <location>
        <begin position="17"/>
        <end position="91"/>
    </location>
</feature>
<dbReference type="Gene3D" id="3.10.20.90">
    <property type="entry name" value="Phosphatidylinositol 3-kinase Catalytic Subunit, Chain A, domain 1"/>
    <property type="match status" value="1"/>
</dbReference>
<dbReference type="PANTHER" id="PTHR47725:SF2">
    <property type="entry name" value="UBIQUITIN-LIKE DOMAIN-CONTAINING PROTEIN"/>
    <property type="match status" value="1"/>
</dbReference>
<dbReference type="SUPFAM" id="SSF54236">
    <property type="entry name" value="Ubiquitin-like"/>
    <property type="match status" value="1"/>
</dbReference>
<dbReference type="SMART" id="SM00213">
    <property type="entry name" value="UBQ"/>
    <property type="match status" value="1"/>
</dbReference>
<dbReference type="PROSITE" id="PS50053">
    <property type="entry name" value="UBIQUITIN_2"/>
    <property type="match status" value="1"/>
</dbReference>
<dbReference type="CDD" id="cd17039">
    <property type="entry name" value="Ubl_ubiquitin_like"/>
    <property type="match status" value="1"/>
</dbReference>
<proteinExistence type="predicted"/>
<dbReference type="EMBL" id="HBGE01075287">
    <property type="protein sequence ID" value="CAD9168311.1"/>
    <property type="molecule type" value="Transcribed_RNA"/>
</dbReference>
<evidence type="ECO:0000259" key="1">
    <source>
        <dbReference type="PROSITE" id="PS50053"/>
    </source>
</evidence>
<dbReference type="InterPro" id="IPR000626">
    <property type="entry name" value="Ubiquitin-like_dom"/>
</dbReference>
<gene>
    <name evidence="2" type="ORF">ACAT0790_LOCUS45079</name>
</gene>
<dbReference type="InterPro" id="IPR029071">
    <property type="entry name" value="Ubiquitin-like_domsf"/>
</dbReference>
<organism evidence="2">
    <name type="scientific">Alexandrium catenella</name>
    <name type="common">Red tide dinoflagellate</name>
    <name type="synonym">Gonyaulax catenella</name>
    <dbReference type="NCBI Taxonomy" id="2925"/>
    <lineage>
        <taxon>Eukaryota</taxon>
        <taxon>Sar</taxon>
        <taxon>Alveolata</taxon>
        <taxon>Dinophyceae</taxon>
        <taxon>Gonyaulacales</taxon>
        <taxon>Pyrocystaceae</taxon>
        <taxon>Alexandrium</taxon>
    </lineage>
</organism>
<dbReference type="AlphaFoldDB" id="A0A7S1RJR0"/>
<evidence type="ECO:0000313" key="2">
    <source>
        <dbReference type="EMBL" id="CAD9168311.1"/>
    </source>
</evidence>
<sequence>MAGMMNIMANPQPQDSMHLRIKRKNTTVFLLCYPEQNVMEVKNKIGLMFQSDPASFRLVKADMILDESATIRAQQISSNDIIHLVYKIDGSDQYEKVEWDDLDRLHAEYEAKTRSQG</sequence>
<protein>
    <recommendedName>
        <fullName evidence="1">Ubiquitin-like domain-containing protein</fullName>
    </recommendedName>
</protein>
<accession>A0A7S1RJR0</accession>
<name>A0A7S1RJR0_ALECA</name>
<dbReference type="PANTHER" id="PTHR47725">
    <property type="entry name" value="OS03G0364000 PROTEIN"/>
    <property type="match status" value="1"/>
</dbReference>
<reference evidence="2" key="1">
    <citation type="submission" date="2021-01" db="EMBL/GenBank/DDBJ databases">
        <authorList>
            <person name="Corre E."/>
            <person name="Pelletier E."/>
            <person name="Niang G."/>
            <person name="Scheremetjew M."/>
            <person name="Finn R."/>
            <person name="Kale V."/>
            <person name="Holt S."/>
            <person name="Cochrane G."/>
            <person name="Meng A."/>
            <person name="Brown T."/>
            <person name="Cohen L."/>
        </authorList>
    </citation>
    <scope>NUCLEOTIDE SEQUENCE</scope>
    <source>
        <strain evidence="2">OF101</strain>
    </source>
</reference>